<accession>A0A8S2AVP2</accession>
<protein>
    <submittedName>
        <fullName evidence="1">Uncharacterized protein</fullName>
    </submittedName>
</protein>
<name>A0A8S2AVP2_ARAAE</name>
<proteinExistence type="predicted"/>
<evidence type="ECO:0000313" key="1">
    <source>
        <dbReference type="EMBL" id="CAE6182438.1"/>
    </source>
</evidence>
<dbReference type="EMBL" id="LR999457">
    <property type="protein sequence ID" value="CAE6182438.1"/>
    <property type="molecule type" value="Genomic_DNA"/>
</dbReference>
<dbReference type="Proteomes" id="UP000682877">
    <property type="component" value="Chromosome 7"/>
</dbReference>
<keyword evidence="2" id="KW-1185">Reference proteome</keyword>
<evidence type="ECO:0000313" key="2">
    <source>
        <dbReference type="Proteomes" id="UP000682877"/>
    </source>
</evidence>
<gene>
    <name evidence="1" type="ORF">AARE701A_LOCUS18738</name>
</gene>
<reference evidence="1" key="1">
    <citation type="submission" date="2021-01" db="EMBL/GenBank/DDBJ databases">
        <authorList>
            <person name="Bezrukov I."/>
        </authorList>
    </citation>
    <scope>NUCLEOTIDE SEQUENCE</scope>
</reference>
<sequence>MQNKTIGDPKLHRLKRNIELITPNIFRFRICSSGGSFKIHAGNSLIRYMESRSMRFAAALKKQGSDRRSRYCDR</sequence>
<dbReference type="AlphaFoldDB" id="A0A8S2AVP2"/>
<organism evidence="1 2">
    <name type="scientific">Arabidopsis arenosa</name>
    <name type="common">Sand rock-cress</name>
    <name type="synonym">Cardaminopsis arenosa</name>
    <dbReference type="NCBI Taxonomy" id="38785"/>
    <lineage>
        <taxon>Eukaryota</taxon>
        <taxon>Viridiplantae</taxon>
        <taxon>Streptophyta</taxon>
        <taxon>Embryophyta</taxon>
        <taxon>Tracheophyta</taxon>
        <taxon>Spermatophyta</taxon>
        <taxon>Magnoliopsida</taxon>
        <taxon>eudicotyledons</taxon>
        <taxon>Gunneridae</taxon>
        <taxon>Pentapetalae</taxon>
        <taxon>rosids</taxon>
        <taxon>malvids</taxon>
        <taxon>Brassicales</taxon>
        <taxon>Brassicaceae</taxon>
        <taxon>Camelineae</taxon>
        <taxon>Arabidopsis</taxon>
    </lineage>
</organism>